<dbReference type="PANTHER" id="PTHR10434:SF55">
    <property type="entry name" value="POSSIBLE ACYLTRANSFERASE"/>
    <property type="match status" value="1"/>
</dbReference>
<name>A0A291GP64_9MICO</name>
<dbReference type="GO" id="GO:0005886">
    <property type="term" value="C:plasma membrane"/>
    <property type="evidence" value="ECO:0007669"/>
    <property type="project" value="TreeGrafter"/>
</dbReference>
<reference evidence="6" key="1">
    <citation type="submission" date="2017-09" db="EMBL/GenBank/DDBJ databases">
        <title>Brachybacterium sp. VM2412.</title>
        <authorList>
            <person name="Tak E.J."/>
            <person name="Bae J.-W."/>
        </authorList>
    </citation>
    <scope>NUCLEOTIDE SEQUENCE [LARGE SCALE GENOMIC DNA]</scope>
    <source>
        <strain evidence="6">VM2412</strain>
    </source>
</reference>
<sequence length="267" mass="29163">MTSLLRSWDVGTARAPQRRAGAVIGVAQLPLRPLLTLLARPRWHGTARLPATGAAIVCGNHLSAYDAFGCGHLLQASGIAPRFLAKESLFRIPVLGALLRGARQIRVRRGTARSCDALDDAWAALGRGEVIMIFPEGTYTRDPELWPMRGRLGAARLALDTGAPLLPIATWGGRALWPVGSPFPRPRPGRHVQMLVGEPYTVSLQEGETSQQAARRVTEELMARIAALLGRLRGQQPPTVLHDGRRDAHRPEVGRPQRGYRAWKQTS</sequence>
<accession>A0A291GP64</accession>
<protein>
    <submittedName>
        <fullName evidence="5">1-acyl-sn-glycerol-3-phosphate acyltransferase</fullName>
    </submittedName>
</protein>
<evidence type="ECO:0000259" key="4">
    <source>
        <dbReference type="SMART" id="SM00563"/>
    </source>
</evidence>
<evidence type="ECO:0000313" key="5">
    <source>
        <dbReference type="EMBL" id="ATG51754.1"/>
    </source>
</evidence>
<dbReference type="InterPro" id="IPR002123">
    <property type="entry name" value="Plipid/glycerol_acylTrfase"/>
</dbReference>
<dbReference type="KEGG" id="brz:CFK38_09635"/>
<keyword evidence="2 5" id="KW-0012">Acyltransferase</keyword>
<gene>
    <name evidence="5" type="ORF">CFK38_09635</name>
</gene>
<dbReference type="AlphaFoldDB" id="A0A291GP64"/>
<keyword evidence="6" id="KW-1185">Reference proteome</keyword>
<dbReference type="OrthoDB" id="9806008at2"/>
<evidence type="ECO:0000256" key="2">
    <source>
        <dbReference type="ARBA" id="ARBA00023315"/>
    </source>
</evidence>
<keyword evidence="1 5" id="KW-0808">Transferase</keyword>
<evidence type="ECO:0000256" key="1">
    <source>
        <dbReference type="ARBA" id="ARBA00022679"/>
    </source>
</evidence>
<evidence type="ECO:0000313" key="6">
    <source>
        <dbReference type="Proteomes" id="UP000218165"/>
    </source>
</evidence>
<proteinExistence type="predicted"/>
<dbReference type="RefSeq" id="WP_096802876.1">
    <property type="nucleotide sequence ID" value="NZ_CP023563.1"/>
</dbReference>
<organism evidence="5 6">
    <name type="scientific">Brachybacterium vulturis</name>
    <dbReference type="NCBI Taxonomy" id="2017484"/>
    <lineage>
        <taxon>Bacteria</taxon>
        <taxon>Bacillati</taxon>
        <taxon>Actinomycetota</taxon>
        <taxon>Actinomycetes</taxon>
        <taxon>Micrococcales</taxon>
        <taxon>Dermabacteraceae</taxon>
        <taxon>Brachybacterium</taxon>
    </lineage>
</organism>
<feature type="compositionally biased region" description="Basic and acidic residues" evidence="3">
    <location>
        <begin position="242"/>
        <end position="255"/>
    </location>
</feature>
<dbReference type="SUPFAM" id="SSF69593">
    <property type="entry name" value="Glycerol-3-phosphate (1)-acyltransferase"/>
    <property type="match status" value="1"/>
</dbReference>
<dbReference type="PANTHER" id="PTHR10434">
    <property type="entry name" value="1-ACYL-SN-GLYCEROL-3-PHOSPHATE ACYLTRANSFERASE"/>
    <property type="match status" value="1"/>
</dbReference>
<dbReference type="SMART" id="SM00563">
    <property type="entry name" value="PlsC"/>
    <property type="match status" value="1"/>
</dbReference>
<dbReference type="CDD" id="cd07989">
    <property type="entry name" value="LPLAT_AGPAT-like"/>
    <property type="match status" value="1"/>
</dbReference>
<dbReference type="Pfam" id="PF01553">
    <property type="entry name" value="Acyltransferase"/>
    <property type="match status" value="1"/>
</dbReference>
<dbReference type="GO" id="GO:0006654">
    <property type="term" value="P:phosphatidic acid biosynthetic process"/>
    <property type="evidence" value="ECO:0007669"/>
    <property type="project" value="TreeGrafter"/>
</dbReference>
<evidence type="ECO:0000256" key="3">
    <source>
        <dbReference type="SAM" id="MobiDB-lite"/>
    </source>
</evidence>
<feature type="region of interest" description="Disordered" evidence="3">
    <location>
        <begin position="235"/>
        <end position="267"/>
    </location>
</feature>
<dbReference type="EMBL" id="CP023563">
    <property type="protein sequence ID" value="ATG51754.1"/>
    <property type="molecule type" value="Genomic_DNA"/>
</dbReference>
<feature type="domain" description="Phospholipid/glycerol acyltransferase" evidence="4">
    <location>
        <begin position="55"/>
        <end position="173"/>
    </location>
</feature>
<dbReference type="Proteomes" id="UP000218165">
    <property type="component" value="Chromosome"/>
</dbReference>
<dbReference type="GO" id="GO:0003841">
    <property type="term" value="F:1-acylglycerol-3-phosphate O-acyltransferase activity"/>
    <property type="evidence" value="ECO:0007669"/>
    <property type="project" value="TreeGrafter"/>
</dbReference>